<feature type="compositionally biased region" description="Polar residues" evidence="1">
    <location>
        <begin position="269"/>
        <end position="279"/>
    </location>
</feature>
<feature type="compositionally biased region" description="Low complexity" evidence="1">
    <location>
        <begin position="538"/>
        <end position="547"/>
    </location>
</feature>
<feature type="compositionally biased region" description="Low complexity" evidence="1">
    <location>
        <begin position="164"/>
        <end position="177"/>
    </location>
</feature>
<feature type="compositionally biased region" description="Polar residues" evidence="1">
    <location>
        <begin position="419"/>
        <end position="429"/>
    </location>
</feature>
<feature type="compositionally biased region" description="Low complexity" evidence="1">
    <location>
        <begin position="185"/>
        <end position="200"/>
    </location>
</feature>
<dbReference type="AlphaFoldDB" id="A0AAN7AA69"/>
<sequence>MVFRGEDCVSLGWCFWHKELFEEDGTGDGGESKAKEVDTVPMCINCLVDVQYQQGMVEGKQVNEAEVVKKALRKVERAEGGTGLAIGRWEELRRGSNEKKIHLQRRINRNGARSDFADSEGDKGAGQATIYVSLSDPLGEISFRPSPTKGIPSFLQPSPASPVESSHQAPVQQQQESQTEHHSVRSYASRASNNSHASSVRLEDRYSSAFDGNKTQSHRNQVSEVPSLRLTPPTGSQQRFLHRGTPFVSEEPLTLPSLLIQKAAGAEDSLSNNSTTFSGYGTPPECPSPPISSLGRHSRSSGADDPFTTNTTSFDSRLNRATSYNPTPATSHAAGGGSRRQYFSNTSLRSKASGRVEGPMMSMHIHRTNPRLSSEYLHQQQQQQQQAYQSKSSPQLKPLTLSSITPIIIPPAPAVVPFDNNTPTTSPDNDSPKESFLRRTASGKRLKFLRDDDDEGEKEELMAKIAIRKNSLATAAGGGTAVKAEPSTGRVQTPEMVATTTRGHRERGQTMPAGVLEATMEGRRGGEKKKGGSGASGASGNENGGSSSKRRSLQAELRRFFGM</sequence>
<feature type="compositionally biased region" description="Polar residues" evidence="1">
    <location>
        <begin position="213"/>
        <end position="224"/>
    </location>
</feature>
<protein>
    <submittedName>
        <fullName evidence="2">Uncharacterized protein</fullName>
    </submittedName>
</protein>
<organism evidence="2 3">
    <name type="scientific">Triangularia setosa</name>
    <dbReference type="NCBI Taxonomy" id="2587417"/>
    <lineage>
        <taxon>Eukaryota</taxon>
        <taxon>Fungi</taxon>
        <taxon>Dikarya</taxon>
        <taxon>Ascomycota</taxon>
        <taxon>Pezizomycotina</taxon>
        <taxon>Sordariomycetes</taxon>
        <taxon>Sordariomycetidae</taxon>
        <taxon>Sordariales</taxon>
        <taxon>Podosporaceae</taxon>
        <taxon>Triangularia</taxon>
    </lineage>
</organism>
<feature type="compositionally biased region" description="Polar residues" evidence="1">
    <location>
        <begin position="307"/>
        <end position="330"/>
    </location>
</feature>
<dbReference type="EMBL" id="MU866125">
    <property type="protein sequence ID" value="KAK4179019.1"/>
    <property type="molecule type" value="Genomic_DNA"/>
</dbReference>
<dbReference type="Proteomes" id="UP001302321">
    <property type="component" value="Unassembled WGS sequence"/>
</dbReference>
<feature type="region of interest" description="Disordered" evidence="1">
    <location>
        <begin position="141"/>
        <end position="240"/>
    </location>
</feature>
<feature type="compositionally biased region" description="Basic and acidic residues" evidence="1">
    <location>
        <begin position="520"/>
        <end position="530"/>
    </location>
</feature>
<reference evidence="2" key="2">
    <citation type="submission" date="2023-05" db="EMBL/GenBank/DDBJ databases">
        <authorList>
            <consortium name="Lawrence Berkeley National Laboratory"/>
            <person name="Steindorff A."/>
            <person name="Hensen N."/>
            <person name="Bonometti L."/>
            <person name="Westerberg I."/>
            <person name="Brannstrom I.O."/>
            <person name="Guillou S."/>
            <person name="Cros-Aarteil S."/>
            <person name="Calhoun S."/>
            <person name="Haridas S."/>
            <person name="Kuo A."/>
            <person name="Mondo S."/>
            <person name="Pangilinan J."/>
            <person name="Riley R."/>
            <person name="Labutti K."/>
            <person name="Andreopoulos B."/>
            <person name="Lipzen A."/>
            <person name="Chen C."/>
            <person name="Yanf M."/>
            <person name="Daum C."/>
            <person name="Ng V."/>
            <person name="Clum A."/>
            <person name="Ohm R."/>
            <person name="Martin F."/>
            <person name="Silar P."/>
            <person name="Natvig D."/>
            <person name="Lalanne C."/>
            <person name="Gautier V."/>
            <person name="Ament-Velasquez S.L."/>
            <person name="Kruys A."/>
            <person name="Hutchinson M.I."/>
            <person name="Powell A.J."/>
            <person name="Barry K."/>
            <person name="Miller A.N."/>
            <person name="Grigoriev I.V."/>
            <person name="Debuchy R."/>
            <person name="Gladieux P."/>
            <person name="Thoren M.H."/>
            <person name="Johannesson H."/>
        </authorList>
    </citation>
    <scope>NUCLEOTIDE SEQUENCE</scope>
    <source>
        <strain evidence="2">CBS 892.96</strain>
    </source>
</reference>
<evidence type="ECO:0000313" key="2">
    <source>
        <dbReference type="EMBL" id="KAK4179019.1"/>
    </source>
</evidence>
<evidence type="ECO:0000313" key="3">
    <source>
        <dbReference type="Proteomes" id="UP001302321"/>
    </source>
</evidence>
<name>A0AAN7AA69_9PEZI</name>
<evidence type="ECO:0000256" key="1">
    <source>
        <dbReference type="SAM" id="MobiDB-lite"/>
    </source>
</evidence>
<keyword evidence="3" id="KW-1185">Reference proteome</keyword>
<feature type="region of interest" description="Disordered" evidence="1">
    <location>
        <begin position="269"/>
        <end position="344"/>
    </location>
</feature>
<gene>
    <name evidence="2" type="ORF">QBC36DRAFT_365304</name>
</gene>
<proteinExistence type="predicted"/>
<accession>A0AAN7AA69</accession>
<comment type="caution">
    <text evidence="2">The sequence shown here is derived from an EMBL/GenBank/DDBJ whole genome shotgun (WGS) entry which is preliminary data.</text>
</comment>
<feature type="region of interest" description="Disordered" evidence="1">
    <location>
        <begin position="476"/>
        <end position="563"/>
    </location>
</feature>
<feature type="region of interest" description="Disordered" evidence="1">
    <location>
        <begin position="415"/>
        <end position="435"/>
    </location>
</feature>
<reference evidence="2" key="1">
    <citation type="journal article" date="2023" name="Mol. Phylogenet. Evol.">
        <title>Genome-scale phylogeny and comparative genomics of the fungal order Sordariales.</title>
        <authorList>
            <person name="Hensen N."/>
            <person name="Bonometti L."/>
            <person name="Westerberg I."/>
            <person name="Brannstrom I.O."/>
            <person name="Guillou S."/>
            <person name="Cros-Aarteil S."/>
            <person name="Calhoun S."/>
            <person name="Haridas S."/>
            <person name="Kuo A."/>
            <person name="Mondo S."/>
            <person name="Pangilinan J."/>
            <person name="Riley R."/>
            <person name="LaButti K."/>
            <person name="Andreopoulos B."/>
            <person name="Lipzen A."/>
            <person name="Chen C."/>
            <person name="Yan M."/>
            <person name="Daum C."/>
            <person name="Ng V."/>
            <person name="Clum A."/>
            <person name="Steindorff A."/>
            <person name="Ohm R.A."/>
            <person name="Martin F."/>
            <person name="Silar P."/>
            <person name="Natvig D.O."/>
            <person name="Lalanne C."/>
            <person name="Gautier V."/>
            <person name="Ament-Velasquez S.L."/>
            <person name="Kruys A."/>
            <person name="Hutchinson M.I."/>
            <person name="Powell A.J."/>
            <person name="Barry K."/>
            <person name="Miller A.N."/>
            <person name="Grigoriev I.V."/>
            <person name="Debuchy R."/>
            <person name="Gladieux P."/>
            <person name="Hiltunen Thoren M."/>
            <person name="Johannesson H."/>
        </authorList>
    </citation>
    <scope>NUCLEOTIDE SEQUENCE</scope>
    <source>
        <strain evidence="2">CBS 892.96</strain>
    </source>
</reference>